<feature type="compositionally biased region" description="Basic and acidic residues" evidence="1">
    <location>
        <begin position="11"/>
        <end position="22"/>
    </location>
</feature>
<dbReference type="PANTHER" id="PTHR30273:SF2">
    <property type="entry name" value="PROTEIN FECR"/>
    <property type="match status" value="1"/>
</dbReference>
<evidence type="ECO:0000256" key="1">
    <source>
        <dbReference type="SAM" id="MobiDB-lite"/>
    </source>
</evidence>
<comment type="caution">
    <text evidence="4">The sequence shown here is derived from an EMBL/GenBank/DDBJ whole genome shotgun (WGS) entry which is preliminary data.</text>
</comment>
<dbReference type="RefSeq" id="WP_251931317.1">
    <property type="nucleotide sequence ID" value="NZ_CALTSM010000014.1"/>
</dbReference>
<sequence>MSNDTPSLPDFLKERLQEESPEGRSSLGAVWELLGGADAPATEEADPDAAWDALTEAHPELDATPANGTASGTAPRAKQTEAAPKSRRRQRPARQSRRAHSWRVAMGLAVATLVLAGGLWLWRQPVTITAPPGQQRTAALPDGSTAHLNSGTTLTYRRGFQSWPFVDAARRAVELGGEAFFEVEDGDRPFLIETASAEVAVTGTRFNVRARPGNARPENADRDDARSAAPRSADPAAATEVTLVAGRVEVAARTRPERRVVLSEPGARSQVAGPDASPTPPERAAPKYALAWRNGGFAAQARPLTSVLQDLERRFDATLRLHDSVEETRAPVSLYYPEAPDLETILHDLCTARNLNYRPTSRGFELFAAPAGR</sequence>
<dbReference type="AlphaFoldDB" id="A0A9X2PJP1"/>
<dbReference type="GO" id="GO:0016989">
    <property type="term" value="F:sigma factor antagonist activity"/>
    <property type="evidence" value="ECO:0007669"/>
    <property type="project" value="TreeGrafter"/>
</dbReference>
<evidence type="ECO:0000313" key="4">
    <source>
        <dbReference type="EMBL" id="MCS3711444.1"/>
    </source>
</evidence>
<feature type="compositionally biased region" description="Low complexity" evidence="1">
    <location>
        <begin position="227"/>
        <end position="238"/>
    </location>
</feature>
<accession>A0A9X2PJP1</accession>
<keyword evidence="2" id="KW-0812">Transmembrane</keyword>
<gene>
    <name evidence="4" type="ORF">GGP61_003077</name>
</gene>
<feature type="region of interest" description="Disordered" evidence="1">
    <location>
        <begin position="208"/>
        <end position="238"/>
    </location>
</feature>
<dbReference type="Gene3D" id="3.55.50.30">
    <property type="match status" value="1"/>
</dbReference>
<keyword evidence="2" id="KW-0472">Membrane</keyword>
<dbReference type="PANTHER" id="PTHR30273">
    <property type="entry name" value="PERIPLASMIC SIGNAL SENSOR AND SIGMA FACTOR ACTIVATOR FECR-RELATED"/>
    <property type="match status" value="1"/>
</dbReference>
<reference evidence="4" key="1">
    <citation type="submission" date="2022-08" db="EMBL/GenBank/DDBJ databases">
        <title>Genomic Encyclopedia of Type Strains, Phase V (KMG-V): Genome sequencing to study the core and pangenomes of soil and plant-associated prokaryotes.</title>
        <authorList>
            <person name="Whitman W."/>
        </authorList>
    </citation>
    <scope>NUCLEOTIDE SEQUENCE</scope>
    <source>
        <strain evidence="4">SP3049</strain>
    </source>
</reference>
<name>A0A9X2PJP1_9BACT</name>
<protein>
    <submittedName>
        <fullName evidence="4">Ferric-dicitrate binding protein FerR (Iron transport regulator)</fullName>
    </submittedName>
</protein>
<dbReference type="Proteomes" id="UP001155057">
    <property type="component" value="Unassembled WGS sequence"/>
</dbReference>
<evidence type="ECO:0000256" key="2">
    <source>
        <dbReference type="SAM" id="Phobius"/>
    </source>
</evidence>
<keyword evidence="2" id="KW-1133">Transmembrane helix</keyword>
<dbReference type="Gene3D" id="2.60.120.1440">
    <property type="match status" value="1"/>
</dbReference>
<feature type="region of interest" description="Disordered" evidence="1">
    <location>
        <begin position="1"/>
        <end position="99"/>
    </location>
</feature>
<dbReference type="EMBL" id="JANUAE010000014">
    <property type="protein sequence ID" value="MCS3711444.1"/>
    <property type="molecule type" value="Genomic_DNA"/>
</dbReference>
<dbReference type="Pfam" id="PF04773">
    <property type="entry name" value="FecR"/>
    <property type="match status" value="1"/>
</dbReference>
<feature type="compositionally biased region" description="Basic residues" evidence="1">
    <location>
        <begin position="85"/>
        <end position="99"/>
    </location>
</feature>
<dbReference type="InterPro" id="IPR006860">
    <property type="entry name" value="FecR"/>
</dbReference>
<dbReference type="PIRSF" id="PIRSF018266">
    <property type="entry name" value="FecR"/>
    <property type="match status" value="1"/>
</dbReference>
<dbReference type="InterPro" id="IPR012373">
    <property type="entry name" value="Ferrdict_sens_TM"/>
</dbReference>
<proteinExistence type="predicted"/>
<feature type="transmembrane region" description="Helical" evidence="2">
    <location>
        <begin position="104"/>
        <end position="122"/>
    </location>
</feature>
<feature type="region of interest" description="Disordered" evidence="1">
    <location>
        <begin position="255"/>
        <end position="283"/>
    </location>
</feature>
<evidence type="ECO:0000313" key="5">
    <source>
        <dbReference type="Proteomes" id="UP001155057"/>
    </source>
</evidence>
<feature type="domain" description="FecR protein" evidence="3">
    <location>
        <begin position="127"/>
        <end position="215"/>
    </location>
</feature>
<organism evidence="4 5">
    <name type="scientific">Salinibacter ruber</name>
    <dbReference type="NCBI Taxonomy" id="146919"/>
    <lineage>
        <taxon>Bacteria</taxon>
        <taxon>Pseudomonadati</taxon>
        <taxon>Rhodothermota</taxon>
        <taxon>Rhodothermia</taxon>
        <taxon>Rhodothermales</taxon>
        <taxon>Salinibacteraceae</taxon>
        <taxon>Salinibacter</taxon>
    </lineage>
</organism>
<evidence type="ECO:0000259" key="3">
    <source>
        <dbReference type="Pfam" id="PF04773"/>
    </source>
</evidence>